<dbReference type="Pfam" id="PF12833">
    <property type="entry name" value="HTH_18"/>
    <property type="match status" value="1"/>
</dbReference>
<dbReference type="PANTHER" id="PTHR43280">
    <property type="entry name" value="ARAC-FAMILY TRANSCRIPTIONAL REGULATOR"/>
    <property type="match status" value="1"/>
</dbReference>
<reference evidence="5 6" key="1">
    <citation type="submission" date="2017-01" db="EMBL/GenBank/DDBJ databases">
        <title>Genome sequencing of Arcobacter sp. LPB0137.</title>
        <authorList>
            <person name="Lee G.-W."/>
            <person name="Yi H."/>
        </authorList>
    </citation>
    <scope>NUCLEOTIDE SEQUENCE [LARGE SCALE GENOMIC DNA]</scope>
    <source>
        <strain evidence="5 6">LPB0137</strain>
    </source>
</reference>
<dbReference type="KEGG" id="alp:LPB137_12395"/>
<dbReference type="InterPro" id="IPR018062">
    <property type="entry name" value="HTH_AraC-typ_CS"/>
</dbReference>
<dbReference type="SUPFAM" id="SSF46689">
    <property type="entry name" value="Homeodomain-like"/>
    <property type="match status" value="1"/>
</dbReference>
<dbReference type="OrthoDB" id="112032at2"/>
<dbReference type="InterPro" id="IPR014710">
    <property type="entry name" value="RmlC-like_jellyroll"/>
</dbReference>
<dbReference type="RefSeq" id="WP_076088541.1">
    <property type="nucleotide sequence ID" value="NZ_CP019070.1"/>
</dbReference>
<evidence type="ECO:0000313" key="5">
    <source>
        <dbReference type="EMBL" id="APW66594.1"/>
    </source>
</evidence>
<dbReference type="STRING" id="1850254.LPB137_12395"/>
<organism evidence="5 6">
    <name type="scientific">Poseidonibacter parvus</name>
    <dbReference type="NCBI Taxonomy" id="1850254"/>
    <lineage>
        <taxon>Bacteria</taxon>
        <taxon>Pseudomonadati</taxon>
        <taxon>Campylobacterota</taxon>
        <taxon>Epsilonproteobacteria</taxon>
        <taxon>Campylobacterales</taxon>
        <taxon>Arcobacteraceae</taxon>
        <taxon>Poseidonibacter</taxon>
    </lineage>
</organism>
<sequence length="279" mass="33038">MIENTNNRIFKIPQLSYLELKYSTRFFECPQKHYHNMICIIGLKEGRAKFIVNDKELILKEKRLIIINPNEVHYSICDDENKDYYVIYIQRDWYKNLQNQLFDTKDIIALSNIIDDLDLNKEFFELFNILYEKSDVIKKELELLTFLKNIFNKYVSEKTFLKIDETTKIAKDFKEYVEKNISSKLTLTSISKELKVSPYHIIRICNQDFGLSANAYIVNKRVHRAKKLISQGVDISEAAVEVGFYDQSHLTNVFKKVFALTPKAYQNDINKSRKKEKDE</sequence>
<keyword evidence="1" id="KW-0805">Transcription regulation</keyword>
<keyword evidence="2" id="KW-0238">DNA-binding</keyword>
<dbReference type="AlphaFoldDB" id="A0A1P8KPQ1"/>
<dbReference type="GO" id="GO:0043565">
    <property type="term" value="F:sequence-specific DNA binding"/>
    <property type="evidence" value="ECO:0007669"/>
    <property type="project" value="InterPro"/>
</dbReference>
<name>A0A1P8KPQ1_9BACT</name>
<evidence type="ECO:0000256" key="1">
    <source>
        <dbReference type="ARBA" id="ARBA00023015"/>
    </source>
</evidence>
<dbReference type="Gene3D" id="1.10.10.60">
    <property type="entry name" value="Homeodomain-like"/>
    <property type="match status" value="1"/>
</dbReference>
<gene>
    <name evidence="5" type="ORF">LPB137_12395</name>
</gene>
<proteinExistence type="predicted"/>
<evidence type="ECO:0000259" key="4">
    <source>
        <dbReference type="PROSITE" id="PS01124"/>
    </source>
</evidence>
<keyword evidence="6" id="KW-1185">Reference proteome</keyword>
<dbReference type="PANTHER" id="PTHR43280:SF2">
    <property type="entry name" value="HTH-TYPE TRANSCRIPTIONAL REGULATOR EXSA"/>
    <property type="match status" value="1"/>
</dbReference>
<dbReference type="InterPro" id="IPR003313">
    <property type="entry name" value="AraC-bd"/>
</dbReference>
<protein>
    <recommendedName>
        <fullName evidence="4">HTH araC/xylS-type domain-containing protein</fullName>
    </recommendedName>
</protein>
<accession>A0A1P8KPQ1</accession>
<dbReference type="EMBL" id="CP019070">
    <property type="protein sequence ID" value="APW66594.1"/>
    <property type="molecule type" value="Genomic_DNA"/>
</dbReference>
<dbReference type="Proteomes" id="UP000186074">
    <property type="component" value="Chromosome"/>
</dbReference>
<dbReference type="PROSITE" id="PS01124">
    <property type="entry name" value="HTH_ARAC_FAMILY_2"/>
    <property type="match status" value="1"/>
</dbReference>
<evidence type="ECO:0000256" key="3">
    <source>
        <dbReference type="ARBA" id="ARBA00023163"/>
    </source>
</evidence>
<keyword evidence="3" id="KW-0804">Transcription</keyword>
<dbReference type="InterPro" id="IPR009057">
    <property type="entry name" value="Homeodomain-like_sf"/>
</dbReference>
<evidence type="ECO:0000313" key="6">
    <source>
        <dbReference type="Proteomes" id="UP000186074"/>
    </source>
</evidence>
<dbReference type="SUPFAM" id="SSF51215">
    <property type="entry name" value="Regulatory protein AraC"/>
    <property type="match status" value="1"/>
</dbReference>
<dbReference type="InterPro" id="IPR018060">
    <property type="entry name" value="HTH_AraC"/>
</dbReference>
<evidence type="ECO:0000256" key="2">
    <source>
        <dbReference type="ARBA" id="ARBA00023125"/>
    </source>
</evidence>
<dbReference type="PROSITE" id="PS00041">
    <property type="entry name" value="HTH_ARAC_FAMILY_1"/>
    <property type="match status" value="1"/>
</dbReference>
<dbReference type="SMART" id="SM00342">
    <property type="entry name" value="HTH_ARAC"/>
    <property type="match status" value="1"/>
</dbReference>
<dbReference type="GO" id="GO:0003700">
    <property type="term" value="F:DNA-binding transcription factor activity"/>
    <property type="evidence" value="ECO:0007669"/>
    <property type="project" value="InterPro"/>
</dbReference>
<feature type="domain" description="HTH araC/xylS-type" evidence="4">
    <location>
        <begin position="171"/>
        <end position="268"/>
    </location>
</feature>
<dbReference type="InterPro" id="IPR037923">
    <property type="entry name" value="HTH-like"/>
</dbReference>
<dbReference type="Gene3D" id="2.60.120.10">
    <property type="entry name" value="Jelly Rolls"/>
    <property type="match status" value="1"/>
</dbReference>
<dbReference type="Pfam" id="PF02311">
    <property type="entry name" value="AraC_binding"/>
    <property type="match status" value="1"/>
</dbReference>